<sequence>MRSALETLCATKTEGPVSCSTEIGARAAERLAKSCRSVSPATHPPCNVANSFAIISDEIARSCALFDEKDAPIADCQPDPKSAKAAAAVIRLYYSAINARDYGTAWSQGGEDGPPNQSLTAVQRRLCGDEVD</sequence>
<dbReference type="Proteomes" id="UP001216595">
    <property type="component" value="Unassembled WGS sequence"/>
</dbReference>
<protein>
    <recommendedName>
        <fullName evidence="3">Rap1a immunity protein domain-containing protein</fullName>
    </recommendedName>
</protein>
<organism evidence="1 2">
    <name type="scientific">Asticcacaulis currens</name>
    <dbReference type="NCBI Taxonomy" id="2984210"/>
    <lineage>
        <taxon>Bacteria</taxon>
        <taxon>Pseudomonadati</taxon>
        <taxon>Pseudomonadota</taxon>
        <taxon>Alphaproteobacteria</taxon>
        <taxon>Caulobacterales</taxon>
        <taxon>Caulobacteraceae</taxon>
        <taxon>Asticcacaulis</taxon>
    </lineage>
</organism>
<dbReference type="EMBL" id="JAQQKW010000004">
    <property type="protein sequence ID" value="MDC7694358.1"/>
    <property type="molecule type" value="Genomic_DNA"/>
</dbReference>
<gene>
    <name evidence="1" type="ORF">PQU94_08695</name>
</gene>
<evidence type="ECO:0000313" key="1">
    <source>
        <dbReference type="EMBL" id="MDC7694358.1"/>
    </source>
</evidence>
<name>A0ABT5IDW4_9CAUL</name>
<proteinExistence type="predicted"/>
<keyword evidence="2" id="KW-1185">Reference proteome</keyword>
<evidence type="ECO:0008006" key="3">
    <source>
        <dbReference type="Google" id="ProtNLM"/>
    </source>
</evidence>
<evidence type="ECO:0000313" key="2">
    <source>
        <dbReference type="Proteomes" id="UP001216595"/>
    </source>
</evidence>
<accession>A0ABT5IDW4</accession>
<comment type="caution">
    <text evidence="1">The sequence shown here is derived from an EMBL/GenBank/DDBJ whole genome shotgun (WGS) entry which is preliminary data.</text>
</comment>
<reference evidence="1 2" key="1">
    <citation type="submission" date="2023-01" db="EMBL/GenBank/DDBJ databases">
        <title>Novel species of the genus Asticcacaulis isolated from rivers.</title>
        <authorList>
            <person name="Lu H."/>
        </authorList>
    </citation>
    <scope>NUCLEOTIDE SEQUENCE [LARGE SCALE GENOMIC DNA]</scope>
    <source>
        <strain evidence="1 2">DXS10W</strain>
    </source>
</reference>
<dbReference type="RefSeq" id="WP_272741069.1">
    <property type="nucleotide sequence ID" value="NZ_JAQQKW010000004.1"/>
</dbReference>